<dbReference type="AlphaFoldDB" id="K2F552"/>
<gene>
    <name evidence="1" type="ORF">ACD_4C00392G0004</name>
</gene>
<reference evidence="1" key="1">
    <citation type="journal article" date="2012" name="Science">
        <title>Fermentation, hydrogen, and sulfur metabolism in multiple uncultivated bacterial phyla.</title>
        <authorList>
            <person name="Wrighton K.C."/>
            <person name="Thomas B.C."/>
            <person name="Sharon I."/>
            <person name="Miller C.S."/>
            <person name="Castelle C.J."/>
            <person name="VerBerkmoes N.C."/>
            <person name="Wilkins M.J."/>
            <person name="Hettich R.L."/>
            <person name="Lipton M.S."/>
            <person name="Williams K.H."/>
            <person name="Long P.E."/>
            <person name="Banfield J.F."/>
        </authorList>
    </citation>
    <scope>NUCLEOTIDE SEQUENCE [LARGE SCALE GENOMIC DNA]</scope>
</reference>
<sequence>MSIRLEDSMKSTDSPRLEIQLFDREKGKEKALFIQKITECFNARFETQADYNCSMAFNGRDISFNLHEVESDDSDLIESIPIFEKSADVAIFFFGQEDASSFELMEKKHFEIFRIINRTEKKIIKVFIATKEFLKDKDIYVRESLLKYDIIYYGNFLIKKIFRDIIESLISVKIIKTQEDTKKNGCSVA</sequence>
<protein>
    <submittedName>
        <fullName evidence="1">Uncharacterized protein</fullName>
    </submittedName>
</protein>
<dbReference type="EMBL" id="AMFJ01000908">
    <property type="protein sequence ID" value="EKE26196.1"/>
    <property type="molecule type" value="Genomic_DNA"/>
</dbReference>
<evidence type="ECO:0000313" key="1">
    <source>
        <dbReference type="EMBL" id="EKE26196.1"/>
    </source>
</evidence>
<organism evidence="1">
    <name type="scientific">uncultured bacterium</name>
    <name type="common">gcode 4</name>
    <dbReference type="NCBI Taxonomy" id="1234023"/>
    <lineage>
        <taxon>Bacteria</taxon>
        <taxon>environmental samples</taxon>
    </lineage>
</organism>
<proteinExistence type="predicted"/>
<name>K2F552_9BACT</name>
<comment type="caution">
    <text evidence="1">The sequence shown here is derived from an EMBL/GenBank/DDBJ whole genome shotgun (WGS) entry which is preliminary data.</text>
</comment>
<accession>K2F552</accession>